<evidence type="ECO:0000259" key="2">
    <source>
        <dbReference type="Pfam" id="PF09353"/>
    </source>
</evidence>
<feature type="compositionally biased region" description="Low complexity" evidence="1">
    <location>
        <begin position="266"/>
        <end position="281"/>
    </location>
</feature>
<reference evidence="3 4" key="1">
    <citation type="submission" date="2016-09" db="EMBL/GenBank/DDBJ databases">
        <title>Extensive genetic diversity and differential bi-allelic expression allows diatom success in the polar Southern Ocean.</title>
        <authorList>
            <consortium name="DOE Joint Genome Institute"/>
            <person name="Mock T."/>
            <person name="Otillar R.P."/>
            <person name="Strauss J."/>
            <person name="Dupont C."/>
            <person name="Frickenhaus S."/>
            <person name="Maumus F."/>
            <person name="Mcmullan M."/>
            <person name="Sanges R."/>
            <person name="Schmutz J."/>
            <person name="Toseland A."/>
            <person name="Valas R."/>
            <person name="Veluchamy A."/>
            <person name="Ward B.J."/>
            <person name="Allen A."/>
            <person name="Barry K."/>
            <person name="Falciatore A."/>
            <person name="Ferrante M."/>
            <person name="Fortunato A.E."/>
            <person name="Gloeckner G."/>
            <person name="Gruber A."/>
            <person name="Hipkin R."/>
            <person name="Janech M."/>
            <person name="Kroth P."/>
            <person name="Leese F."/>
            <person name="Lindquist E."/>
            <person name="Lyon B.R."/>
            <person name="Martin J."/>
            <person name="Mayer C."/>
            <person name="Parker M."/>
            <person name="Quesneville H."/>
            <person name="Raymond J."/>
            <person name="Uhlig C."/>
            <person name="Valentin K.U."/>
            <person name="Worden A.Z."/>
            <person name="Armbrust E.V."/>
            <person name="Bowler C."/>
            <person name="Green B."/>
            <person name="Moulton V."/>
            <person name="Van Oosterhout C."/>
            <person name="Grigoriev I."/>
        </authorList>
    </citation>
    <scope>NUCLEOTIDE SEQUENCE [LARGE SCALE GENOMIC DNA]</scope>
    <source>
        <strain evidence="3 4">CCMP1102</strain>
    </source>
</reference>
<name>A0A1E7FWZ1_9STRA</name>
<evidence type="ECO:0000313" key="4">
    <source>
        <dbReference type="Proteomes" id="UP000095751"/>
    </source>
</evidence>
<dbReference type="InterPro" id="IPR018962">
    <property type="entry name" value="DUF1995"/>
</dbReference>
<feature type="compositionally biased region" description="Polar residues" evidence="1">
    <location>
        <begin position="222"/>
        <end position="232"/>
    </location>
</feature>
<dbReference type="InParanoid" id="A0A1E7FWZ1"/>
<evidence type="ECO:0000313" key="3">
    <source>
        <dbReference type="EMBL" id="OEU22659.1"/>
    </source>
</evidence>
<sequence>MVSSLQSHHHHHNQNKYYGRRRSASIILFNAVDDSNSKSNNDNIPPVDSMRTMLESSWNTIKMGRIPVDAEAAAKEAYLSIIRAATGATTVDDNCEDDMKEEDGKNIVGTFFVDLLLPSYDMKQVQKGQTNLYDEVAAVEYCISLANCFKGKTQIIVRDDKTLQTVTKVLDARERNKRIMTNEDNNVDVKLDEEDHDDNEDDIKDDDENDKSVGDNLFVGEETTTTTNNMDSYRQKLISNWDEQDPITTSEDGPKRKFEDSTIETSSAPSSSSSSSSSSSNKSYRLASLFGNVRIDQGPDMATHIIQALRYNALAKDDEDNIIILSAIGKDEMIAVRALVTKYGNKRKIILVNCQFQPTPRELLSAETVYSVLPLMARKNMENENNNNDNNDNNNNIPPKVVVLRRYPKNWEIFVDIGNGYELAESTPVNNSNKRGLSKEFIARGVARHLDFVSRR</sequence>
<feature type="region of interest" description="Disordered" evidence="1">
    <location>
        <begin position="181"/>
        <end position="281"/>
    </location>
</feature>
<proteinExistence type="predicted"/>
<accession>A0A1E7FWZ1</accession>
<dbReference type="Proteomes" id="UP000095751">
    <property type="component" value="Unassembled WGS sequence"/>
</dbReference>
<organism evidence="3 4">
    <name type="scientific">Fragilariopsis cylindrus CCMP1102</name>
    <dbReference type="NCBI Taxonomy" id="635003"/>
    <lineage>
        <taxon>Eukaryota</taxon>
        <taxon>Sar</taxon>
        <taxon>Stramenopiles</taxon>
        <taxon>Ochrophyta</taxon>
        <taxon>Bacillariophyta</taxon>
        <taxon>Bacillariophyceae</taxon>
        <taxon>Bacillariophycidae</taxon>
        <taxon>Bacillariales</taxon>
        <taxon>Bacillariaceae</taxon>
        <taxon>Fragilariopsis</taxon>
    </lineage>
</organism>
<feature type="domain" description="DUF1995" evidence="2">
    <location>
        <begin position="312"/>
        <end position="428"/>
    </location>
</feature>
<dbReference type="OrthoDB" id="46522at2759"/>
<dbReference type="AlphaFoldDB" id="A0A1E7FWZ1"/>
<dbReference type="EMBL" id="KV784353">
    <property type="protein sequence ID" value="OEU22659.1"/>
    <property type="molecule type" value="Genomic_DNA"/>
</dbReference>
<feature type="compositionally biased region" description="Acidic residues" evidence="1">
    <location>
        <begin position="191"/>
        <end position="209"/>
    </location>
</feature>
<protein>
    <recommendedName>
        <fullName evidence="2">DUF1995 domain-containing protein</fullName>
    </recommendedName>
</protein>
<dbReference type="KEGG" id="fcy:FRACYDRAFT_178121"/>
<gene>
    <name evidence="3" type="ORF">FRACYDRAFT_178121</name>
</gene>
<dbReference type="Pfam" id="PF09353">
    <property type="entry name" value="DUF1995"/>
    <property type="match status" value="1"/>
</dbReference>
<evidence type="ECO:0000256" key="1">
    <source>
        <dbReference type="SAM" id="MobiDB-lite"/>
    </source>
</evidence>
<keyword evidence="4" id="KW-1185">Reference proteome</keyword>